<dbReference type="InterPro" id="IPR036388">
    <property type="entry name" value="WH-like_DNA-bd_sf"/>
</dbReference>
<accession>A0A9N9CB08</accession>
<evidence type="ECO:0000313" key="1">
    <source>
        <dbReference type="EMBL" id="CAG8597301.1"/>
    </source>
</evidence>
<dbReference type="Gene3D" id="1.10.10.10">
    <property type="entry name" value="Winged helix-like DNA-binding domain superfamily/Winged helix DNA-binding domain"/>
    <property type="match status" value="1"/>
</dbReference>
<evidence type="ECO:0000313" key="2">
    <source>
        <dbReference type="Proteomes" id="UP000789508"/>
    </source>
</evidence>
<name>A0A9N9CB08_9GLOM</name>
<keyword evidence="2" id="KW-1185">Reference proteome</keyword>
<feature type="non-terminal residue" evidence="1">
    <location>
        <position position="82"/>
    </location>
</feature>
<protein>
    <submittedName>
        <fullName evidence="1">9235_t:CDS:1</fullName>
    </submittedName>
</protein>
<dbReference type="EMBL" id="CAJVPS010003991">
    <property type="protein sequence ID" value="CAG8597301.1"/>
    <property type="molecule type" value="Genomic_DNA"/>
</dbReference>
<dbReference type="InterPro" id="IPR009057">
    <property type="entry name" value="Homeodomain-like_sf"/>
</dbReference>
<sequence>MHPLTESQRGEIIGLYKNKQSVPKISRVLKVYRATVTRTIAKYLNGDDLTTRPQSGHPKLLTNRSQKILKTIVKNNNKKSAK</sequence>
<gene>
    <name evidence="1" type="ORF">ALEPTO_LOCUS7976</name>
</gene>
<dbReference type="SUPFAM" id="SSF46689">
    <property type="entry name" value="Homeodomain-like"/>
    <property type="match status" value="1"/>
</dbReference>
<reference evidence="1" key="1">
    <citation type="submission" date="2021-06" db="EMBL/GenBank/DDBJ databases">
        <authorList>
            <person name="Kallberg Y."/>
            <person name="Tangrot J."/>
            <person name="Rosling A."/>
        </authorList>
    </citation>
    <scope>NUCLEOTIDE SEQUENCE</scope>
    <source>
        <strain evidence="1">FL130A</strain>
    </source>
</reference>
<dbReference type="AlphaFoldDB" id="A0A9N9CB08"/>
<proteinExistence type="predicted"/>
<organism evidence="1 2">
    <name type="scientific">Ambispora leptoticha</name>
    <dbReference type="NCBI Taxonomy" id="144679"/>
    <lineage>
        <taxon>Eukaryota</taxon>
        <taxon>Fungi</taxon>
        <taxon>Fungi incertae sedis</taxon>
        <taxon>Mucoromycota</taxon>
        <taxon>Glomeromycotina</taxon>
        <taxon>Glomeromycetes</taxon>
        <taxon>Archaeosporales</taxon>
        <taxon>Ambisporaceae</taxon>
        <taxon>Ambispora</taxon>
    </lineage>
</organism>
<dbReference type="OrthoDB" id="4173028at2759"/>
<dbReference type="Pfam" id="PF13384">
    <property type="entry name" value="HTH_23"/>
    <property type="match status" value="1"/>
</dbReference>
<comment type="caution">
    <text evidence="1">The sequence shown here is derived from an EMBL/GenBank/DDBJ whole genome shotgun (WGS) entry which is preliminary data.</text>
</comment>
<dbReference type="Proteomes" id="UP000789508">
    <property type="component" value="Unassembled WGS sequence"/>
</dbReference>